<organism evidence="1 2">
    <name type="scientific">candidate division KSB3 bacterium</name>
    <dbReference type="NCBI Taxonomy" id="2044937"/>
    <lineage>
        <taxon>Bacteria</taxon>
        <taxon>candidate division KSB3</taxon>
    </lineage>
</organism>
<gene>
    <name evidence="1" type="ORF">GF339_06355</name>
</gene>
<evidence type="ECO:0000313" key="2">
    <source>
        <dbReference type="Proteomes" id="UP000649604"/>
    </source>
</evidence>
<name>A0A9D5JUK1_9BACT</name>
<reference evidence="1" key="1">
    <citation type="submission" date="2019-11" db="EMBL/GenBank/DDBJ databases">
        <title>Microbial mats filling the niche in hypersaline microbial mats.</title>
        <authorList>
            <person name="Wong H.L."/>
            <person name="Macleod F.I."/>
            <person name="White R.A. III"/>
            <person name="Burns B.P."/>
        </authorList>
    </citation>
    <scope>NUCLEOTIDE SEQUENCE</scope>
    <source>
        <strain evidence="1">Rbin_158</strain>
    </source>
</reference>
<feature type="non-terminal residue" evidence="1">
    <location>
        <position position="53"/>
    </location>
</feature>
<protein>
    <submittedName>
        <fullName evidence="1">Uncharacterized protein</fullName>
    </submittedName>
</protein>
<sequence length="53" mass="6107">MTQLNLKPTHKVVKTYYEELQRLSTVTHGNVRKEGAVAPLFAPILRYCANQYD</sequence>
<evidence type="ECO:0000313" key="1">
    <source>
        <dbReference type="EMBL" id="MBD3324187.1"/>
    </source>
</evidence>
<accession>A0A9D5JUK1</accession>
<comment type="caution">
    <text evidence="1">The sequence shown here is derived from an EMBL/GenBank/DDBJ whole genome shotgun (WGS) entry which is preliminary data.</text>
</comment>
<dbReference type="AlphaFoldDB" id="A0A9D5JUK1"/>
<dbReference type="EMBL" id="WJJP01000196">
    <property type="protein sequence ID" value="MBD3324187.1"/>
    <property type="molecule type" value="Genomic_DNA"/>
</dbReference>
<dbReference type="Proteomes" id="UP000649604">
    <property type="component" value="Unassembled WGS sequence"/>
</dbReference>
<proteinExistence type="predicted"/>